<keyword evidence="2" id="KW-1185">Reference proteome</keyword>
<sequence length="99" mass="11466">MADGGAVSMIEEGVEEEIRQEQEIEETVEEDIGKDFKLGVEETMNQERGEVKEQKRWVDLVAQNRSRIPECELKNVLPVIIEGRRVVRFHSNELKTKVQ</sequence>
<organism evidence="1 2">
    <name type="scientific">Manihot esculenta</name>
    <name type="common">Cassava</name>
    <name type="synonym">Jatropha manihot</name>
    <dbReference type="NCBI Taxonomy" id="3983"/>
    <lineage>
        <taxon>Eukaryota</taxon>
        <taxon>Viridiplantae</taxon>
        <taxon>Streptophyta</taxon>
        <taxon>Embryophyta</taxon>
        <taxon>Tracheophyta</taxon>
        <taxon>Spermatophyta</taxon>
        <taxon>Magnoliopsida</taxon>
        <taxon>eudicotyledons</taxon>
        <taxon>Gunneridae</taxon>
        <taxon>Pentapetalae</taxon>
        <taxon>rosids</taxon>
        <taxon>fabids</taxon>
        <taxon>Malpighiales</taxon>
        <taxon>Euphorbiaceae</taxon>
        <taxon>Crotonoideae</taxon>
        <taxon>Manihoteae</taxon>
        <taxon>Manihot</taxon>
    </lineage>
</organism>
<evidence type="ECO:0000313" key="2">
    <source>
        <dbReference type="Proteomes" id="UP000091857"/>
    </source>
</evidence>
<reference evidence="2" key="1">
    <citation type="journal article" date="2016" name="Nat. Biotechnol.">
        <title>Sequencing wild and cultivated cassava and related species reveals extensive interspecific hybridization and genetic diversity.</title>
        <authorList>
            <person name="Bredeson J.V."/>
            <person name="Lyons J.B."/>
            <person name="Prochnik S.E."/>
            <person name="Wu G.A."/>
            <person name="Ha C.M."/>
            <person name="Edsinger-Gonzales E."/>
            <person name="Grimwood J."/>
            <person name="Schmutz J."/>
            <person name="Rabbi I.Y."/>
            <person name="Egesi C."/>
            <person name="Nauluvula P."/>
            <person name="Lebot V."/>
            <person name="Ndunguru J."/>
            <person name="Mkamilo G."/>
            <person name="Bart R.S."/>
            <person name="Setter T.L."/>
            <person name="Gleadow R.M."/>
            <person name="Kulakow P."/>
            <person name="Ferguson M.E."/>
            <person name="Rounsley S."/>
            <person name="Rokhsar D.S."/>
        </authorList>
    </citation>
    <scope>NUCLEOTIDE SEQUENCE [LARGE SCALE GENOMIC DNA]</scope>
    <source>
        <strain evidence="2">cv. AM560-2</strain>
    </source>
</reference>
<gene>
    <name evidence="1" type="ORF">MANES_04G060345v8</name>
</gene>
<dbReference type="EMBL" id="CM004390">
    <property type="protein sequence ID" value="KAG8655627.1"/>
    <property type="molecule type" value="Genomic_DNA"/>
</dbReference>
<comment type="caution">
    <text evidence="1">The sequence shown here is derived from an EMBL/GenBank/DDBJ whole genome shotgun (WGS) entry which is preliminary data.</text>
</comment>
<protein>
    <submittedName>
        <fullName evidence="1">Uncharacterized protein</fullName>
    </submittedName>
</protein>
<accession>A0ACB7HSL4</accession>
<evidence type="ECO:0000313" key="1">
    <source>
        <dbReference type="EMBL" id="KAG8655627.1"/>
    </source>
</evidence>
<proteinExistence type="predicted"/>
<name>A0ACB7HSL4_MANES</name>
<dbReference type="Proteomes" id="UP000091857">
    <property type="component" value="Chromosome 4"/>
</dbReference>